<dbReference type="SUPFAM" id="SSF48150">
    <property type="entry name" value="DNA-glycosylase"/>
    <property type="match status" value="1"/>
</dbReference>
<evidence type="ECO:0000256" key="4">
    <source>
        <dbReference type="ARBA" id="ARBA00012045"/>
    </source>
</evidence>
<dbReference type="Gene3D" id="1.10.1670.10">
    <property type="entry name" value="Helix-hairpin-Helix base-excision DNA repair enzymes (C-terminal)"/>
    <property type="match status" value="1"/>
</dbReference>
<dbReference type="InterPro" id="IPR004036">
    <property type="entry name" value="Endonuclease-III-like_CS2"/>
</dbReference>
<accession>A0ABN2IGH5</accession>
<evidence type="ECO:0000256" key="7">
    <source>
        <dbReference type="ARBA" id="ARBA00022763"/>
    </source>
</evidence>
<dbReference type="InterPro" id="IPR003265">
    <property type="entry name" value="HhH-GPD_domain"/>
</dbReference>
<comment type="catalytic activity">
    <reaction evidence="1">
        <text>Hydrolyzes free adenine bases from 7,8-dihydro-8-oxoguanine:adenine mismatched double-stranded DNA, leaving an apurinic site.</text>
        <dbReference type="EC" id="3.2.2.31"/>
    </reaction>
</comment>
<keyword evidence="6" id="KW-0479">Metal-binding</keyword>
<evidence type="ECO:0000256" key="1">
    <source>
        <dbReference type="ARBA" id="ARBA00000843"/>
    </source>
</evidence>
<comment type="cofactor">
    <cofactor evidence="2">
        <name>[4Fe-4S] cluster</name>
        <dbReference type="ChEBI" id="CHEBI:49883"/>
    </cofactor>
</comment>
<dbReference type="InterPro" id="IPR023170">
    <property type="entry name" value="HhH_base_excis_C"/>
</dbReference>
<evidence type="ECO:0000259" key="13">
    <source>
        <dbReference type="SMART" id="SM00478"/>
    </source>
</evidence>
<dbReference type="Gene3D" id="1.10.340.30">
    <property type="entry name" value="Hypothetical protein, domain 2"/>
    <property type="match status" value="1"/>
</dbReference>
<keyword evidence="9" id="KW-0408">Iron</keyword>
<dbReference type="SMART" id="SM00478">
    <property type="entry name" value="ENDO3c"/>
    <property type="match status" value="1"/>
</dbReference>
<keyword evidence="12" id="KW-0326">Glycosidase</keyword>
<dbReference type="CDD" id="cd00056">
    <property type="entry name" value="ENDO3c"/>
    <property type="match status" value="1"/>
</dbReference>
<gene>
    <name evidence="14" type="ORF">GCM10009765_62270</name>
</gene>
<dbReference type="PANTHER" id="PTHR42944">
    <property type="entry name" value="ADENINE DNA GLYCOSYLASE"/>
    <property type="match status" value="1"/>
</dbReference>
<evidence type="ECO:0000256" key="10">
    <source>
        <dbReference type="ARBA" id="ARBA00023014"/>
    </source>
</evidence>
<evidence type="ECO:0000256" key="9">
    <source>
        <dbReference type="ARBA" id="ARBA00023004"/>
    </source>
</evidence>
<dbReference type="PROSITE" id="PS01155">
    <property type="entry name" value="ENDONUCLEASE_III_2"/>
    <property type="match status" value="1"/>
</dbReference>
<protein>
    <recommendedName>
        <fullName evidence="5">Adenine DNA glycosylase</fullName>
        <ecNumber evidence="4">3.2.2.31</ecNumber>
    </recommendedName>
</protein>
<evidence type="ECO:0000313" key="15">
    <source>
        <dbReference type="Proteomes" id="UP001500618"/>
    </source>
</evidence>
<dbReference type="PANTHER" id="PTHR42944:SF1">
    <property type="entry name" value="ADENINE DNA GLYCOSYLASE"/>
    <property type="match status" value="1"/>
</dbReference>
<sequence length="308" mass="33491">MRPCHAMNTPSAPEGDRLPIDALLEWYDTNARDLPWRAPDASPWAVLVSEFMLQQTPVNRVLPVYESWLRRWPAPAALAAEPAGEAIREWGRLGYPRRALRLHACAGTLVELHGGEVPDDVDALLALPGVGTYTARAIAAFAYRQRVPVIDTNVRRVLTRVFDGVADSSANVTNLDLDRAKSLLPLQPERAARTSISLMELGALNCVARTPRCSDCPLATQCRWLLAGFPDNAGPVRRPQAFAGTDRQVRGLLMAVLRESPAPVPAGDLDVVWPKAAQRARALDGLVADGLVDPLPDGRFALPGVVTR</sequence>
<dbReference type="InterPro" id="IPR011257">
    <property type="entry name" value="DNA_glycosylase"/>
</dbReference>
<keyword evidence="11" id="KW-0234">DNA repair</keyword>
<evidence type="ECO:0000313" key="14">
    <source>
        <dbReference type="EMBL" id="GAA1704661.1"/>
    </source>
</evidence>
<evidence type="ECO:0000256" key="6">
    <source>
        <dbReference type="ARBA" id="ARBA00022723"/>
    </source>
</evidence>
<dbReference type="EC" id="3.2.2.31" evidence="4"/>
<keyword evidence="10" id="KW-0411">Iron-sulfur</keyword>
<keyword evidence="15" id="KW-1185">Reference proteome</keyword>
<reference evidence="14 15" key="1">
    <citation type="journal article" date="2019" name="Int. J. Syst. Evol. Microbiol.">
        <title>The Global Catalogue of Microorganisms (GCM) 10K type strain sequencing project: providing services to taxonomists for standard genome sequencing and annotation.</title>
        <authorList>
            <consortium name="The Broad Institute Genomics Platform"/>
            <consortium name="The Broad Institute Genome Sequencing Center for Infectious Disease"/>
            <person name="Wu L."/>
            <person name="Ma J."/>
        </authorList>
    </citation>
    <scope>NUCLEOTIDE SEQUENCE [LARGE SCALE GENOMIC DNA]</scope>
    <source>
        <strain evidence="14 15">JCM 14718</strain>
    </source>
</reference>
<dbReference type="EMBL" id="BAAANY010000030">
    <property type="protein sequence ID" value="GAA1704661.1"/>
    <property type="molecule type" value="Genomic_DNA"/>
</dbReference>
<keyword evidence="7" id="KW-0227">DNA damage</keyword>
<feature type="domain" description="HhH-GPD" evidence="13">
    <location>
        <begin position="52"/>
        <end position="204"/>
    </location>
</feature>
<evidence type="ECO:0000256" key="3">
    <source>
        <dbReference type="ARBA" id="ARBA00008343"/>
    </source>
</evidence>
<proteinExistence type="inferred from homology"/>
<evidence type="ECO:0000256" key="12">
    <source>
        <dbReference type="ARBA" id="ARBA00023295"/>
    </source>
</evidence>
<evidence type="ECO:0000256" key="8">
    <source>
        <dbReference type="ARBA" id="ARBA00022801"/>
    </source>
</evidence>
<comment type="similarity">
    <text evidence="3">Belongs to the Nth/MutY family.</text>
</comment>
<comment type="caution">
    <text evidence="14">The sequence shown here is derived from an EMBL/GenBank/DDBJ whole genome shotgun (WGS) entry which is preliminary data.</text>
</comment>
<evidence type="ECO:0000256" key="11">
    <source>
        <dbReference type="ARBA" id="ARBA00023204"/>
    </source>
</evidence>
<dbReference type="Pfam" id="PF00633">
    <property type="entry name" value="HHH"/>
    <property type="match status" value="1"/>
</dbReference>
<organism evidence="14 15">
    <name type="scientific">Fodinicola feengrottensis</name>
    <dbReference type="NCBI Taxonomy" id="435914"/>
    <lineage>
        <taxon>Bacteria</taxon>
        <taxon>Bacillati</taxon>
        <taxon>Actinomycetota</taxon>
        <taxon>Actinomycetes</taxon>
        <taxon>Mycobacteriales</taxon>
        <taxon>Fodinicola</taxon>
    </lineage>
</organism>
<dbReference type="Proteomes" id="UP001500618">
    <property type="component" value="Unassembled WGS sequence"/>
</dbReference>
<dbReference type="Pfam" id="PF00730">
    <property type="entry name" value="HhH-GPD"/>
    <property type="match status" value="1"/>
</dbReference>
<dbReference type="InterPro" id="IPR000445">
    <property type="entry name" value="HhH_motif"/>
</dbReference>
<dbReference type="InterPro" id="IPR044298">
    <property type="entry name" value="MIG/MutY"/>
</dbReference>
<keyword evidence="8" id="KW-0378">Hydrolase</keyword>
<name>A0ABN2IGH5_9ACTN</name>
<evidence type="ECO:0000256" key="5">
    <source>
        <dbReference type="ARBA" id="ARBA00022023"/>
    </source>
</evidence>
<evidence type="ECO:0000256" key="2">
    <source>
        <dbReference type="ARBA" id="ARBA00001966"/>
    </source>
</evidence>